<evidence type="ECO:0000256" key="1">
    <source>
        <dbReference type="SAM" id="MobiDB-lite"/>
    </source>
</evidence>
<organism evidence="2 3">
    <name type="scientific">Coccomyxa viridis</name>
    <dbReference type="NCBI Taxonomy" id="1274662"/>
    <lineage>
        <taxon>Eukaryota</taxon>
        <taxon>Viridiplantae</taxon>
        <taxon>Chlorophyta</taxon>
        <taxon>core chlorophytes</taxon>
        <taxon>Trebouxiophyceae</taxon>
        <taxon>Trebouxiophyceae incertae sedis</taxon>
        <taxon>Coccomyxaceae</taxon>
        <taxon>Coccomyxa</taxon>
    </lineage>
</organism>
<evidence type="ECO:0000313" key="2">
    <source>
        <dbReference type="EMBL" id="CAK0784419.1"/>
    </source>
</evidence>
<accession>A0AAV1IBJ9</accession>
<gene>
    <name evidence="2" type="ORF">CVIRNUC_007623</name>
</gene>
<evidence type="ECO:0008006" key="4">
    <source>
        <dbReference type="Google" id="ProtNLM"/>
    </source>
</evidence>
<dbReference type="Proteomes" id="UP001314263">
    <property type="component" value="Unassembled WGS sequence"/>
</dbReference>
<keyword evidence="3" id="KW-1185">Reference proteome</keyword>
<feature type="region of interest" description="Disordered" evidence="1">
    <location>
        <begin position="397"/>
        <end position="427"/>
    </location>
</feature>
<protein>
    <recommendedName>
        <fullName evidence="4">F-box domain-containing protein</fullName>
    </recommendedName>
</protein>
<comment type="caution">
    <text evidence="2">The sequence shown here is derived from an EMBL/GenBank/DDBJ whole genome shotgun (WGS) entry which is preliminary data.</text>
</comment>
<evidence type="ECO:0000313" key="3">
    <source>
        <dbReference type="Proteomes" id="UP001314263"/>
    </source>
</evidence>
<reference evidence="2 3" key="1">
    <citation type="submission" date="2023-10" db="EMBL/GenBank/DDBJ databases">
        <authorList>
            <person name="Maclean D."/>
            <person name="Macfadyen A."/>
        </authorList>
    </citation>
    <scope>NUCLEOTIDE SEQUENCE [LARGE SCALE GENOMIC DNA]</scope>
</reference>
<dbReference type="AlphaFoldDB" id="A0AAV1IBJ9"/>
<sequence>MMGPFRDLPADIVELILEHLAHPGQQAQLYTVACAAQTLAALTQVCRGMRPLAQRLLSDIASDPAYALPPCPVTCFPYVWGMNESACEKGRGVFTLSRHGRPLDWPVVAQEVWRWPASQVNVDTDVWQACLRSLGLGSDRGAARQSEASERALPQHLVTLRAVLPCPERLKHARVPLGFMVAVRRLLCKAIPAKEALKAYHLSAEDLQRLPICKEPVLPQDRPRKQAGKKRMYRLMDVVRAAREKPESPARPHTTLLPHAATKQTAETRAAAGSRVALQKEAEKRLEADVSAAGLSRNTSPLICQSFYQSLHNHHRGMSASADAASWEAFLVRQHHSCIDQLQRRGFLMRHCSAETRLALAACDWAAEKSQGRDIGRLVEMAASLEEAALSEWLSSFSDPRQAPQSEGLPEAMLSDIQRQLSSQVEP</sequence>
<feature type="compositionally biased region" description="Polar residues" evidence="1">
    <location>
        <begin position="417"/>
        <end position="427"/>
    </location>
</feature>
<dbReference type="EMBL" id="CAUYUE010000010">
    <property type="protein sequence ID" value="CAK0784419.1"/>
    <property type="molecule type" value="Genomic_DNA"/>
</dbReference>
<feature type="region of interest" description="Disordered" evidence="1">
    <location>
        <begin position="243"/>
        <end position="269"/>
    </location>
</feature>
<proteinExistence type="predicted"/>
<name>A0AAV1IBJ9_9CHLO</name>